<dbReference type="Proteomes" id="UP000518300">
    <property type="component" value="Unassembled WGS sequence"/>
</dbReference>
<feature type="region of interest" description="Disordered" evidence="1">
    <location>
        <begin position="394"/>
        <end position="413"/>
    </location>
</feature>
<evidence type="ECO:0000313" key="5">
    <source>
        <dbReference type="Proteomes" id="UP000518300"/>
    </source>
</evidence>
<dbReference type="Pfam" id="PF15648">
    <property type="entry name" value="Tox-REase-5"/>
    <property type="match status" value="1"/>
</dbReference>
<dbReference type="AlphaFoldDB" id="A0A848LRW8"/>
<evidence type="ECO:0000256" key="1">
    <source>
        <dbReference type="SAM" id="MobiDB-lite"/>
    </source>
</evidence>
<evidence type="ECO:0000259" key="3">
    <source>
        <dbReference type="Pfam" id="PF15648"/>
    </source>
</evidence>
<feature type="domain" description="Tox-REase-5" evidence="3">
    <location>
        <begin position="418"/>
        <end position="508"/>
    </location>
</feature>
<feature type="region of interest" description="Disordered" evidence="1">
    <location>
        <begin position="23"/>
        <end position="95"/>
    </location>
</feature>
<organism evidence="4 5">
    <name type="scientific">Pyxidicoccus fallax</name>
    <dbReference type="NCBI Taxonomy" id="394095"/>
    <lineage>
        <taxon>Bacteria</taxon>
        <taxon>Pseudomonadati</taxon>
        <taxon>Myxococcota</taxon>
        <taxon>Myxococcia</taxon>
        <taxon>Myxococcales</taxon>
        <taxon>Cystobacterineae</taxon>
        <taxon>Myxococcaceae</taxon>
        <taxon>Pyxidicoccus</taxon>
    </lineage>
</organism>
<protein>
    <recommendedName>
        <fullName evidence="3">Tox-REase-5 domain-containing protein</fullName>
    </recommendedName>
</protein>
<dbReference type="InterPro" id="IPR028904">
    <property type="entry name" value="Tox-REase-5_dom"/>
</dbReference>
<keyword evidence="2" id="KW-0732">Signal</keyword>
<evidence type="ECO:0000313" key="4">
    <source>
        <dbReference type="EMBL" id="NMO20675.1"/>
    </source>
</evidence>
<evidence type="ECO:0000256" key="2">
    <source>
        <dbReference type="SAM" id="SignalP"/>
    </source>
</evidence>
<dbReference type="PROSITE" id="PS51257">
    <property type="entry name" value="PROKAR_LIPOPROTEIN"/>
    <property type="match status" value="1"/>
</dbReference>
<keyword evidence="5" id="KW-1185">Reference proteome</keyword>
<proteinExistence type="predicted"/>
<dbReference type="EMBL" id="JABBJJ010000262">
    <property type="protein sequence ID" value="NMO20675.1"/>
    <property type="molecule type" value="Genomic_DNA"/>
</dbReference>
<reference evidence="4 5" key="1">
    <citation type="submission" date="2020-04" db="EMBL/GenBank/DDBJ databases">
        <title>Draft genome of Pyxidicoccus fallax type strain.</title>
        <authorList>
            <person name="Whitworth D.E."/>
        </authorList>
    </citation>
    <scope>NUCLEOTIDE SEQUENCE [LARGE SCALE GENOMIC DNA]</scope>
    <source>
        <strain evidence="4 5">DSM 14698</strain>
    </source>
</reference>
<feature type="signal peptide" evidence="2">
    <location>
        <begin position="1"/>
        <end position="20"/>
    </location>
</feature>
<sequence length="535" mass="57001">MRANALLLCVALLATGCASLTPAPGRGRSLSYTTRGATGPALAPAPSEAHPRPSAALPPSVAGPEVPERLSRRRGSREVATGASPGSVAGAVARGTAREDAWEKLLTDAGLEERDERPMSGTLSPTQAARLLGALLRKPVTLGTFPPRMAVGQLLREVLEEGEVSRDELLRRVERFARVAVLRPDGYLAWARNGRTQQKAAPVEWRDGAFRAGPFELGRFYVSNGFVFQLADERLEPVEGAVFVEVYDDADVIGRTLDGAEEAFIELYHALGQLLTHPLDSITALRNLPAGVAALIASSPEYWERFRYMTAGEQMKVVAKLTTNLIATWGAASVTTRTLGGLMAGAEATVPVLSLSAEGALVMERIAVPVGQAASVLSGGPGAAIILHRANTVTKGPAPADGPGQWGPAKESMTPPARRYQEQITGHSANDAYWVGGMSTQAGGVKFDGFKDSVLLEAKGPGYARFFEGLEPKEWFRHSGAQGLIDQAQRQSDKVRGMGIPIEWHVAEKHAANAIRKLIEDAEVKGIKVIHTPAL</sequence>
<feature type="chain" id="PRO_5032335680" description="Tox-REase-5 domain-containing protein" evidence="2">
    <location>
        <begin position="21"/>
        <end position="535"/>
    </location>
</feature>
<comment type="caution">
    <text evidence="4">The sequence shown here is derived from an EMBL/GenBank/DDBJ whole genome shotgun (WGS) entry which is preliminary data.</text>
</comment>
<accession>A0A848LRW8</accession>
<gene>
    <name evidence="4" type="ORF">HG543_38355</name>
</gene>
<name>A0A848LRW8_9BACT</name>
<feature type="compositionally biased region" description="Low complexity" evidence="1">
    <location>
        <begin position="79"/>
        <end position="93"/>
    </location>
</feature>